<dbReference type="PANTHER" id="PTHR43133:SF62">
    <property type="entry name" value="RNA POLYMERASE SIGMA FACTOR SIGZ"/>
    <property type="match status" value="1"/>
</dbReference>
<feature type="domain" description="RNA polymerase sigma-70 region 4" evidence="7">
    <location>
        <begin position="138"/>
        <end position="184"/>
    </location>
</feature>
<organism evidence="8">
    <name type="scientific">uncultured Anaerotruncus sp</name>
    <dbReference type="NCBI Taxonomy" id="905011"/>
    <lineage>
        <taxon>Bacteria</taxon>
        <taxon>Bacillati</taxon>
        <taxon>Bacillota</taxon>
        <taxon>Clostridia</taxon>
        <taxon>Eubacteriales</taxon>
        <taxon>Oscillospiraceae</taxon>
        <taxon>Anaerotruncus</taxon>
        <taxon>environmental samples</taxon>
    </lineage>
</organism>
<evidence type="ECO:0000259" key="6">
    <source>
        <dbReference type="Pfam" id="PF04542"/>
    </source>
</evidence>
<gene>
    <name evidence="8" type="primary">sigK_1</name>
    <name evidence="8" type="ORF">SAMEA3545359_00033</name>
</gene>
<keyword evidence="3" id="KW-0731">Sigma factor</keyword>
<dbReference type="InterPro" id="IPR007630">
    <property type="entry name" value="RNA_pol_sigma70_r4"/>
</dbReference>
<reference evidence="8" key="1">
    <citation type="submission" date="2015-09" db="EMBL/GenBank/DDBJ databases">
        <authorList>
            <consortium name="Pathogen Informatics"/>
        </authorList>
    </citation>
    <scope>NUCLEOTIDE SEQUENCE</scope>
    <source>
        <strain evidence="8">2789STDY5834896</strain>
    </source>
</reference>
<dbReference type="GO" id="GO:0006352">
    <property type="term" value="P:DNA-templated transcription initiation"/>
    <property type="evidence" value="ECO:0007669"/>
    <property type="project" value="InterPro"/>
</dbReference>
<dbReference type="NCBIfam" id="TIGR02937">
    <property type="entry name" value="sigma70-ECF"/>
    <property type="match status" value="1"/>
</dbReference>
<dbReference type="SUPFAM" id="SSF88946">
    <property type="entry name" value="Sigma2 domain of RNA polymerase sigma factors"/>
    <property type="match status" value="1"/>
</dbReference>
<dbReference type="GO" id="GO:0003677">
    <property type="term" value="F:DNA binding"/>
    <property type="evidence" value="ECO:0007669"/>
    <property type="project" value="UniProtKB-KW"/>
</dbReference>
<proteinExistence type="inferred from homology"/>
<evidence type="ECO:0000256" key="4">
    <source>
        <dbReference type="ARBA" id="ARBA00023125"/>
    </source>
</evidence>
<evidence type="ECO:0000256" key="5">
    <source>
        <dbReference type="ARBA" id="ARBA00023163"/>
    </source>
</evidence>
<dbReference type="AlphaFoldDB" id="A0A1C6FLY2"/>
<name>A0A1C6FLY2_9FIRM</name>
<evidence type="ECO:0000313" key="8">
    <source>
        <dbReference type="EMBL" id="SCJ34138.1"/>
    </source>
</evidence>
<dbReference type="Gene3D" id="1.10.1740.10">
    <property type="match status" value="1"/>
</dbReference>
<keyword evidence="5" id="KW-0804">Transcription</keyword>
<dbReference type="InterPro" id="IPR039425">
    <property type="entry name" value="RNA_pol_sigma-70-like"/>
</dbReference>
<dbReference type="InterPro" id="IPR036388">
    <property type="entry name" value="WH-like_DNA-bd_sf"/>
</dbReference>
<accession>A0A1C6FLY2</accession>
<dbReference type="CDD" id="cd06171">
    <property type="entry name" value="Sigma70_r4"/>
    <property type="match status" value="1"/>
</dbReference>
<dbReference type="InterPro" id="IPR013324">
    <property type="entry name" value="RNA_pol_sigma_r3/r4-like"/>
</dbReference>
<dbReference type="SUPFAM" id="SSF88659">
    <property type="entry name" value="Sigma3 and sigma4 domains of RNA polymerase sigma factors"/>
    <property type="match status" value="1"/>
</dbReference>
<dbReference type="Gene3D" id="1.10.10.10">
    <property type="entry name" value="Winged helix-like DNA-binding domain superfamily/Winged helix DNA-binding domain"/>
    <property type="match status" value="1"/>
</dbReference>
<protein>
    <submittedName>
        <fullName evidence="8">Sigma-K factor</fullName>
    </submittedName>
</protein>
<evidence type="ECO:0000256" key="2">
    <source>
        <dbReference type="ARBA" id="ARBA00023015"/>
    </source>
</evidence>
<dbReference type="EMBL" id="FMHG01000001">
    <property type="protein sequence ID" value="SCJ34138.1"/>
    <property type="molecule type" value="Genomic_DNA"/>
</dbReference>
<dbReference type="InterPro" id="IPR014284">
    <property type="entry name" value="RNA_pol_sigma-70_dom"/>
</dbReference>
<dbReference type="Pfam" id="PF04542">
    <property type="entry name" value="Sigma70_r2"/>
    <property type="match status" value="1"/>
</dbReference>
<keyword evidence="2" id="KW-0805">Transcription regulation</keyword>
<sequence>MSSTQSHQELGELVRRARQGDRAAFEALYHATVLPLYYRTLSFLGDKEAAQDIVQQTYLLLWQKLDGLQRPETVVAWLNRTAQLQCYQHVDRARRRSAVPLCEAILDRQWQEADAGVSLPEQQAEQRDTYRRLREACAALESQQRLLILLRYDRRLTVREISAATHLSESTVKRTLRAALKKLRGQLGAVVPAGLLGLGLRRSGISAGGPFGGRRHFHFDPAKVLAAVAGAAALSAAGLYFAGSPRVQMETDSTLLRNTPLTAQIQISGPIAAQTVVATDSCGQIMPLQQVSDGRFLLQIAQNGHYTVTATAASGRSRSAALQVDCIDTQPPMLSEMGVRGRDTVLTVDDGGSGVDQISCVGADGRVFAPVWQEGCQYGFSLPAGDYQLHAADLAGNAVQRRVVVHEEFD</sequence>
<evidence type="ECO:0000256" key="3">
    <source>
        <dbReference type="ARBA" id="ARBA00023082"/>
    </source>
</evidence>
<evidence type="ECO:0000259" key="7">
    <source>
        <dbReference type="Pfam" id="PF04545"/>
    </source>
</evidence>
<evidence type="ECO:0000256" key="1">
    <source>
        <dbReference type="ARBA" id="ARBA00010641"/>
    </source>
</evidence>
<dbReference type="InterPro" id="IPR007627">
    <property type="entry name" value="RNA_pol_sigma70_r2"/>
</dbReference>
<dbReference type="PANTHER" id="PTHR43133">
    <property type="entry name" value="RNA POLYMERASE ECF-TYPE SIGMA FACTO"/>
    <property type="match status" value="1"/>
</dbReference>
<dbReference type="InterPro" id="IPR013325">
    <property type="entry name" value="RNA_pol_sigma_r2"/>
</dbReference>
<dbReference type="Pfam" id="PF04545">
    <property type="entry name" value="Sigma70_r4"/>
    <property type="match status" value="1"/>
</dbReference>
<feature type="domain" description="RNA polymerase sigma-70 region 2" evidence="6">
    <location>
        <begin position="35"/>
        <end position="96"/>
    </location>
</feature>
<keyword evidence="4" id="KW-0238">DNA-binding</keyword>
<dbReference type="GO" id="GO:0016987">
    <property type="term" value="F:sigma factor activity"/>
    <property type="evidence" value="ECO:0007669"/>
    <property type="project" value="UniProtKB-KW"/>
</dbReference>
<comment type="similarity">
    <text evidence="1">Belongs to the sigma-70 factor family. ECF subfamily.</text>
</comment>